<proteinExistence type="predicted"/>
<name>A0A1Q3D5T0_CEPFO</name>
<sequence length="118" mass="13785">MWQTISVREGSEPDSFWNALGGKAEYSRNKRIKGHREDPNLFSGDLWGRSSILAYLMPCTFISIPIFLINFLGIGRNSLRWISCLNDFLQRLLYVLFWRGRNPSFLLIFLNGIPQRQM</sequence>
<evidence type="ECO:0000313" key="2">
    <source>
        <dbReference type="EMBL" id="GAV87830.1"/>
    </source>
</evidence>
<keyword evidence="3" id="KW-1185">Reference proteome</keyword>
<gene>
    <name evidence="2" type="ORF">CFOL_v3_31256</name>
</gene>
<dbReference type="STRING" id="3775.A0A1Q3D5T0"/>
<dbReference type="AlphaFoldDB" id="A0A1Q3D5T0"/>
<reference evidence="3" key="1">
    <citation type="submission" date="2016-04" db="EMBL/GenBank/DDBJ databases">
        <title>Cephalotus genome sequencing.</title>
        <authorList>
            <person name="Fukushima K."/>
            <person name="Hasebe M."/>
            <person name="Fang X."/>
        </authorList>
    </citation>
    <scope>NUCLEOTIDE SEQUENCE [LARGE SCALE GENOMIC DNA]</scope>
    <source>
        <strain evidence="3">cv. St1</strain>
    </source>
</reference>
<protein>
    <submittedName>
        <fullName evidence="2">Uncharacterized protein</fullName>
    </submittedName>
</protein>
<keyword evidence="1" id="KW-0472">Membrane</keyword>
<dbReference type="Proteomes" id="UP000187406">
    <property type="component" value="Unassembled WGS sequence"/>
</dbReference>
<dbReference type="EMBL" id="BDDD01004536">
    <property type="protein sequence ID" value="GAV87830.1"/>
    <property type="molecule type" value="Genomic_DNA"/>
</dbReference>
<keyword evidence="1" id="KW-0812">Transmembrane</keyword>
<feature type="transmembrane region" description="Helical" evidence="1">
    <location>
        <begin position="52"/>
        <end position="73"/>
    </location>
</feature>
<evidence type="ECO:0000256" key="1">
    <source>
        <dbReference type="SAM" id="Phobius"/>
    </source>
</evidence>
<evidence type="ECO:0000313" key="3">
    <source>
        <dbReference type="Proteomes" id="UP000187406"/>
    </source>
</evidence>
<dbReference type="InParanoid" id="A0A1Q3D5T0"/>
<comment type="caution">
    <text evidence="2">The sequence shown here is derived from an EMBL/GenBank/DDBJ whole genome shotgun (WGS) entry which is preliminary data.</text>
</comment>
<keyword evidence="1" id="KW-1133">Transmembrane helix</keyword>
<accession>A0A1Q3D5T0</accession>
<dbReference type="OrthoDB" id="6375767at2759"/>
<organism evidence="2 3">
    <name type="scientific">Cephalotus follicularis</name>
    <name type="common">Albany pitcher plant</name>
    <dbReference type="NCBI Taxonomy" id="3775"/>
    <lineage>
        <taxon>Eukaryota</taxon>
        <taxon>Viridiplantae</taxon>
        <taxon>Streptophyta</taxon>
        <taxon>Embryophyta</taxon>
        <taxon>Tracheophyta</taxon>
        <taxon>Spermatophyta</taxon>
        <taxon>Magnoliopsida</taxon>
        <taxon>eudicotyledons</taxon>
        <taxon>Gunneridae</taxon>
        <taxon>Pentapetalae</taxon>
        <taxon>rosids</taxon>
        <taxon>fabids</taxon>
        <taxon>Oxalidales</taxon>
        <taxon>Cephalotaceae</taxon>
        <taxon>Cephalotus</taxon>
    </lineage>
</organism>